<sequence length="146" mass="16250">MECRQDCSPRSLKCPNTASAGPRPGRLLTMQFFFCVGDFWVQSNDSAIFMTKKKRKKGEDRRRRETYAELGGSKIGFEDASVTGPLKSAINPRSGVVEFLYTNSRRGQVSPPPPFHNNGTCQIKMTSQSQPLAQFGTNAKSVLKKK</sequence>
<organism evidence="2 3">
    <name type="scientific">Potamilus streckersoni</name>
    <dbReference type="NCBI Taxonomy" id="2493646"/>
    <lineage>
        <taxon>Eukaryota</taxon>
        <taxon>Metazoa</taxon>
        <taxon>Spiralia</taxon>
        <taxon>Lophotrochozoa</taxon>
        <taxon>Mollusca</taxon>
        <taxon>Bivalvia</taxon>
        <taxon>Autobranchia</taxon>
        <taxon>Heteroconchia</taxon>
        <taxon>Palaeoheterodonta</taxon>
        <taxon>Unionida</taxon>
        <taxon>Unionoidea</taxon>
        <taxon>Unionidae</taxon>
        <taxon>Ambleminae</taxon>
        <taxon>Lampsilini</taxon>
        <taxon>Potamilus</taxon>
    </lineage>
</organism>
<accession>A0AAE0VP70</accession>
<reference evidence="2" key="3">
    <citation type="submission" date="2023-05" db="EMBL/GenBank/DDBJ databases">
        <authorList>
            <person name="Smith C.H."/>
        </authorList>
    </citation>
    <scope>NUCLEOTIDE SEQUENCE</scope>
    <source>
        <strain evidence="2">CHS0354</strain>
        <tissue evidence="2">Mantle</tissue>
    </source>
</reference>
<keyword evidence="3" id="KW-1185">Reference proteome</keyword>
<reference evidence="2" key="1">
    <citation type="journal article" date="2021" name="Genome Biol. Evol.">
        <title>A High-Quality Reference Genome for a Parasitic Bivalve with Doubly Uniparental Inheritance (Bivalvia: Unionida).</title>
        <authorList>
            <person name="Smith C.H."/>
        </authorList>
    </citation>
    <scope>NUCLEOTIDE SEQUENCE</scope>
    <source>
        <strain evidence="2">CHS0354</strain>
    </source>
</reference>
<gene>
    <name evidence="2" type="ORF">CHS0354_033719</name>
</gene>
<dbReference type="AlphaFoldDB" id="A0AAE0VP70"/>
<name>A0AAE0VP70_9BIVA</name>
<feature type="region of interest" description="Disordered" evidence="1">
    <location>
        <begin position="1"/>
        <end position="20"/>
    </location>
</feature>
<protein>
    <submittedName>
        <fullName evidence="2">Uncharacterized protein</fullName>
    </submittedName>
</protein>
<evidence type="ECO:0000313" key="2">
    <source>
        <dbReference type="EMBL" id="KAK3583935.1"/>
    </source>
</evidence>
<comment type="caution">
    <text evidence="2">The sequence shown here is derived from an EMBL/GenBank/DDBJ whole genome shotgun (WGS) entry which is preliminary data.</text>
</comment>
<evidence type="ECO:0000313" key="3">
    <source>
        <dbReference type="Proteomes" id="UP001195483"/>
    </source>
</evidence>
<proteinExistence type="predicted"/>
<reference evidence="2" key="2">
    <citation type="journal article" date="2021" name="Genome Biol. Evol.">
        <title>Developing a high-quality reference genome for a parasitic bivalve with doubly uniparental inheritance (Bivalvia: Unionida).</title>
        <authorList>
            <person name="Smith C.H."/>
        </authorList>
    </citation>
    <scope>NUCLEOTIDE SEQUENCE</scope>
    <source>
        <strain evidence="2">CHS0354</strain>
        <tissue evidence="2">Mantle</tissue>
    </source>
</reference>
<evidence type="ECO:0000256" key="1">
    <source>
        <dbReference type="SAM" id="MobiDB-lite"/>
    </source>
</evidence>
<dbReference type="EMBL" id="JAEAOA010001970">
    <property type="protein sequence ID" value="KAK3583935.1"/>
    <property type="molecule type" value="Genomic_DNA"/>
</dbReference>
<dbReference type="Proteomes" id="UP001195483">
    <property type="component" value="Unassembled WGS sequence"/>
</dbReference>